<proteinExistence type="predicted"/>
<comment type="caution">
    <text evidence="2">The sequence shown here is derived from an EMBL/GenBank/DDBJ whole genome shotgun (WGS) entry which is preliminary data.</text>
</comment>
<sequence>MPQISPTDPLQIRLFIFYEARLKTPIFEGFQNLSKVVGHENIDFPEYEFWYYRFLSGNFDLEDDRSSDKKPVEFRDLPFVVLDEIVENLNIKERLNLGEAIPELSRIIDQQKKNYTNFEISAEDDSVQIKLDSSEILEYSGHNFLEISRKSIQNILKSTTSINYLNVNATKRSESIFDRISGKIPAKNIAISVYSTEKGLKILELCEPGVLKEIELKSIEMGDINDNLFEMEQFKQAKYITMNDFGVVKNEKFDDFWNFKMFDITLSMIRAEDVLKIKDAMMLETTKVRNCVLRSAIDYDHNAIGRELGAEFDGHGYILRFLCPIDNFTYQITIDPTYVDLNYIFLF</sequence>
<evidence type="ECO:0000259" key="1">
    <source>
        <dbReference type="PROSITE" id="PS50181"/>
    </source>
</evidence>
<evidence type="ECO:0000313" key="3">
    <source>
        <dbReference type="Proteomes" id="UP000230233"/>
    </source>
</evidence>
<dbReference type="Pfam" id="PF01827">
    <property type="entry name" value="FTH"/>
    <property type="match status" value="1"/>
</dbReference>
<dbReference type="PANTHER" id="PTHR23015:SF4">
    <property type="entry name" value="DUF38 DOMAIN-CONTAINING PROTEIN-RELATED"/>
    <property type="match status" value="1"/>
</dbReference>
<dbReference type="InterPro" id="IPR040161">
    <property type="entry name" value="FB224"/>
</dbReference>
<dbReference type="OrthoDB" id="3256413at2759"/>
<evidence type="ECO:0000313" key="2">
    <source>
        <dbReference type="EMBL" id="PIC14664.1"/>
    </source>
</evidence>
<dbReference type="AlphaFoldDB" id="A0A2G5SHV3"/>
<keyword evidence="3" id="KW-1185">Reference proteome</keyword>
<dbReference type="InterPro" id="IPR041426">
    <property type="entry name" value="Mos1_HTH"/>
</dbReference>
<dbReference type="GO" id="GO:0045087">
    <property type="term" value="P:innate immune response"/>
    <property type="evidence" value="ECO:0007669"/>
    <property type="project" value="TreeGrafter"/>
</dbReference>
<dbReference type="Pfam" id="PF17906">
    <property type="entry name" value="HTH_48"/>
    <property type="match status" value="1"/>
</dbReference>
<accession>A0A2G5SHV3</accession>
<dbReference type="EMBL" id="PDUG01000007">
    <property type="protein sequence ID" value="PIC14664.1"/>
    <property type="molecule type" value="Genomic_DNA"/>
</dbReference>
<dbReference type="InterPro" id="IPR001810">
    <property type="entry name" value="F-box_dom"/>
</dbReference>
<dbReference type="Proteomes" id="UP000230233">
    <property type="component" value="Unassembled WGS sequence"/>
</dbReference>
<gene>
    <name evidence="2" type="ORF">B9Z55_026897</name>
</gene>
<dbReference type="InterPro" id="IPR002900">
    <property type="entry name" value="DUF38/FTH_CAE_spp"/>
</dbReference>
<name>A0A2G5SHV3_9PELO</name>
<organism evidence="2 3">
    <name type="scientific">Caenorhabditis nigoni</name>
    <dbReference type="NCBI Taxonomy" id="1611254"/>
    <lineage>
        <taxon>Eukaryota</taxon>
        <taxon>Metazoa</taxon>
        <taxon>Ecdysozoa</taxon>
        <taxon>Nematoda</taxon>
        <taxon>Chromadorea</taxon>
        <taxon>Rhabditida</taxon>
        <taxon>Rhabditina</taxon>
        <taxon>Rhabditomorpha</taxon>
        <taxon>Rhabditoidea</taxon>
        <taxon>Rhabditidae</taxon>
        <taxon>Peloderinae</taxon>
        <taxon>Caenorhabditis</taxon>
    </lineage>
</organism>
<reference evidence="3" key="1">
    <citation type="submission" date="2017-10" db="EMBL/GenBank/DDBJ databases">
        <title>Rapid genome shrinkage in a self-fertile nematode reveals novel sperm competition proteins.</title>
        <authorList>
            <person name="Yin D."/>
            <person name="Schwarz E.M."/>
            <person name="Thomas C.G."/>
            <person name="Felde R.L."/>
            <person name="Korf I.F."/>
            <person name="Cutter A.D."/>
            <person name="Schartner C.M."/>
            <person name="Ralston E.J."/>
            <person name="Meyer B.J."/>
            <person name="Haag E.S."/>
        </authorList>
    </citation>
    <scope>NUCLEOTIDE SEQUENCE [LARGE SCALE GENOMIC DNA]</scope>
    <source>
        <strain evidence="3">JU1422</strain>
    </source>
</reference>
<dbReference type="PROSITE" id="PS50181">
    <property type="entry name" value="FBOX"/>
    <property type="match status" value="1"/>
</dbReference>
<protein>
    <recommendedName>
        <fullName evidence="1">F-box domain-containing protein</fullName>
    </recommendedName>
</protein>
<dbReference type="PANTHER" id="PTHR23015">
    <property type="entry name" value="UNCHARACTERIZED C.ELEGANS PROTEIN"/>
    <property type="match status" value="1"/>
</dbReference>
<feature type="domain" description="F-box" evidence="1">
    <location>
        <begin position="71"/>
        <end position="118"/>
    </location>
</feature>